<reference evidence="1" key="1">
    <citation type="journal article" date="2015" name="Nature">
        <title>Complex archaea that bridge the gap between prokaryotes and eukaryotes.</title>
        <authorList>
            <person name="Spang A."/>
            <person name="Saw J.H."/>
            <person name="Jorgensen S.L."/>
            <person name="Zaremba-Niedzwiedzka K."/>
            <person name="Martijn J."/>
            <person name="Lind A.E."/>
            <person name="van Eijk R."/>
            <person name="Schleper C."/>
            <person name="Guy L."/>
            <person name="Ettema T.J."/>
        </authorList>
    </citation>
    <scope>NUCLEOTIDE SEQUENCE</scope>
</reference>
<evidence type="ECO:0000313" key="1">
    <source>
        <dbReference type="EMBL" id="KKN35644.1"/>
    </source>
</evidence>
<dbReference type="EMBL" id="LAZR01002023">
    <property type="protein sequence ID" value="KKN35644.1"/>
    <property type="molecule type" value="Genomic_DNA"/>
</dbReference>
<comment type="caution">
    <text evidence="1">The sequence shown here is derived from an EMBL/GenBank/DDBJ whole genome shotgun (WGS) entry which is preliminary data.</text>
</comment>
<name>A0A0F9PZK9_9ZZZZ</name>
<gene>
    <name evidence="1" type="ORF">LCGC14_0781410</name>
</gene>
<proteinExistence type="predicted"/>
<dbReference type="AlphaFoldDB" id="A0A0F9PZK9"/>
<protein>
    <submittedName>
        <fullName evidence="1">Uncharacterized protein</fullName>
    </submittedName>
</protein>
<accession>A0A0F9PZK9</accession>
<organism evidence="1">
    <name type="scientific">marine sediment metagenome</name>
    <dbReference type="NCBI Taxonomy" id="412755"/>
    <lineage>
        <taxon>unclassified sequences</taxon>
        <taxon>metagenomes</taxon>
        <taxon>ecological metagenomes</taxon>
    </lineage>
</organism>
<sequence>MITIKCDGEPTCHYPDISFHEKEHKIVIIVYLDGRVDNIFFGDDSGKMRASIEMMYQEDYSRSPDRVLPLVKL</sequence>